<name>A0A2A9DQB7_9CORY</name>
<reference evidence="2 3" key="1">
    <citation type="submission" date="2017-10" db="EMBL/GenBank/DDBJ databases">
        <title>Sequencing the genomes of 1000 actinobacteria strains.</title>
        <authorList>
            <person name="Klenk H.-P."/>
        </authorList>
    </citation>
    <scope>NUCLEOTIDE SEQUENCE [LARGE SCALE GENOMIC DNA]</scope>
    <source>
        <strain evidence="2 3">DSM 20688</strain>
    </source>
</reference>
<dbReference type="Gene3D" id="3.40.50.10900">
    <property type="entry name" value="PAC-like subunit"/>
    <property type="match status" value="1"/>
</dbReference>
<dbReference type="InterPro" id="IPR038389">
    <property type="entry name" value="PSMG2_sf"/>
</dbReference>
<keyword evidence="2" id="KW-0647">Proteasome</keyword>
<evidence type="ECO:0000313" key="3">
    <source>
        <dbReference type="Proteomes" id="UP000221653"/>
    </source>
</evidence>
<keyword evidence="3" id="KW-1185">Reference proteome</keyword>
<dbReference type="OrthoDB" id="3733464at2"/>
<dbReference type="GO" id="GO:0000502">
    <property type="term" value="C:proteasome complex"/>
    <property type="evidence" value="ECO:0007669"/>
    <property type="project" value="UniProtKB-KW"/>
</dbReference>
<dbReference type="RefSeq" id="WP_098389168.1">
    <property type="nucleotide sequence ID" value="NZ_LS483404.1"/>
</dbReference>
<feature type="compositionally biased region" description="Basic and acidic residues" evidence="1">
    <location>
        <begin position="317"/>
        <end position="343"/>
    </location>
</feature>
<evidence type="ECO:0000256" key="1">
    <source>
        <dbReference type="SAM" id="MobiDB-lite"/>
    </source>
</evidence>
<dbReference type="PIRSF" id="PIRSF028754">
    <property type="entry name" value="UCP028754"/>
    <property type="match status" value="1"/>
</dbReference>
<dbReference type="Gene3D" id="1.10.287.100">
    <property type="match status" value="1"/>
</dbReference>
<accession>A0A2A9DQB7</accession>
<dbReference type="AlphaFoldDB" id="A0A2A9DQB7"/>
<proteinExistence type="predicted"/>
<gene>
    <name evidence="2" type="ORF">ATK06_1683</name>
</gene>
<dbReference type="InterPro" id="IPR019151">
    <property type="entry name" value="Proteasome_assmbl_chaperone_2"/>
</dbReference>
<dbReference type="Proteomes" id="UP000221653">
    <property type="component" value="Unassembled WGS sequence"/>
</dbReference>
<sequence length="351" mass="38651">MYDEQPAMYDLEFPSPEITNPAPDGPTLVIALDGYADAGHAVGGSADHLLAALEHRPIATFNVDELIDFRSRRPGVTISDSEIIDVESLELSMDVVRDSRGQSFLLLSGPEPDLRWGAFSQAVADLAQKFNVDKVIALYGVPMAVPHTRPTVVSGHSNSPELIQRVVNWDGRFQVPGSASLNLEKTLADRGHRVAGYSVQVPHYITQSPYPRAMLKLLQTVEVNAQLRFPLGTLEADTVRIDEQLAEQTEASREIQQVVHALEEQFDQEAQRHRERNPQGILPGEENLPTGEEISAEFEQFLAAIDATGLPGPSHQVSHDPHSTGDDHHNHDVRRHGESHEDSSSEDEPGE</sequence>
<evidence type="ECO:0000313" key="2">
    <source>
        <dbReference type="EMBL" id="PFG28571.1"/>
    </source>
</evidence>
<protein>
    <submittedName>
        <fullName evidence="2">Proteasome assembly chaperone (PAC2) family protein</fullName>
    </submittedName>
</protein>
<dbReference type="SUPFAM" id="SSF159659">
    <property type="entry name" value="Cgl1923-like"/>
    <property type="match status" value="1"/>
</dbReference>
<dbReference type="STRING" id="1724.GCA_001044175_01007"/>
<feature type="region of interest" description="Disordered" evidence="1">
    <location>
        <begin position="308"/>
        <end position="351"/>
    </location>
</feature>
<comment type="caution">
    <text evidence="2">The sequence shown here is derived from an EMBL/GenBank/DDBJ whole genome shotgun (WGS) entry which is preliminary data.</text>
</comment>
<dbReference type="InterPro" id="IPR008492">
    <property type="entry name" value="Rv2714-like"/>
</dbReference>
<organism evidence="2 3">
    <name type="scientific">Corynebacterium renale</name>
    <dbReference type="NCBI Taxonomy" id="1724"/>
    <lineage>
        <taxon>Bacteria</taxon>
        <taxon>Bacillati</taxon>
        <taxon>Actinomycetota</taxon>
        <taxon>Actinomycetes</taxon>
        <taxon>Mycobacteriales</taxon>
        <taxon>Corynebacteriaceae</taxon>
        <taxon>Corynebacterium</taxon>
    </lineage>
</organism>
<dbReference type="Pfam" id="PF09754">
    <property type="entry name" value="PAC2"/>
    <property type="match status" value="1"/>
</dbReference>
<feature type="region of interest" description="Disordered" evidence="1">
    <location>
        <begin position="268"/>
        <end position="288"/>
    </location>
</feature>
<dbReference type="EMBL" id="PDJF01000001">
    <property type="protein sequence ID" value="PFG28571.1"/>
    <property type="molecule type" value="Genomic_DNA"/>
</dbReference>